<dbReference type="AlphaFoldDB" id="A0A814D194"/>
<dbReference type="InterPro" id="IPR005135">
    <property type="entry name" value="Endo/exonuclease/phosphatase"/>
</dbReference>
<protein>
    <recommendedName>
        <fullName evidence="1">Endonuclease/exonuclease/phosphatase domain-containing protein</fullName>
    </recommendedName>
</protein>
<dbReference type="PANTHER" id="PTHR33395">
    <property type="entry name" value="TRANSCRIPTASE, PUTATIVE-RELATED-RELATED"/>
    <property type="match status" value="1"/>
</dbReference>
<dbReference type="Gene3D" id="3.60.10.10">
    <property type="entry name" value="Endonuclease/exonuclease/phosphatase"/>
    <property type="match status" value="1"/>
</dbReference>
<dbReference type="GO" id="GO:0003824">
    <property type="term" value="F:catalytic activity"/>
    <property type="evidence" value="ECO:0007669"/>
    <property type="project" value="InterPro"/>
</dbReference>
<feature type="domain" description="Endonuclease/exonuclease/phosphatase" evidence="1">
    <location>
        <begin position="6"/>
        <end position="82"/>
    </location>
</feature>
<sequence>MTKSKYTGLILCGDFNCPNINWHSGVFGSCEINENSFENSFLDCLDDCFYYQNVFEPTFQTHIDHPKSILDLIITENSERVYNINHGPPLGNKNKGHLTLRWDYILKPDQSTINNSFRSSSYNYQHGDFDSISRLIGEINWDKLFDGLDADKMYDKFVSIYDFACSRFVPKKNLKRKDKPWMTKDLKNKIRSKYKAWKSFIASGRKDSMKQAYISIRNNCQKSINSVIKN</sequence>
<dbReference type="GO" id="GO:0007508">
    <property type="term" value="P:larval heart development"/>
    <property type="evidence" value="ECO:0007669"/>
    <property type="project" value="TreeGrafter"/>
</dbReference>
<dbReference type="EMBL" id="CAJNOC010002697">
    <property type="protein sequence ID" value="CAF0947105.1"/>
    <property type="molecule type" value="Genomic_DNA"/>
</dbReference>
<dbReference type="OrthoDB" id="6118220at2759"/>
<reference evidence="2" key="1">
    <citation type="submission" date="2021-02" db="EMBL/GenBank/DDBJ databases">
        <authorList>
            <person name="Nowell W R."/>
        </authorList>
    </citation>
    <scope>NUCLEOTIDE SEQUENCE</scope>
    <source>
        <strain evidence="2">Ploen Becks lab</strain>
    </source>
</reference>
<dbReference type="Proteomes" id="UP000663879">
    <property type="component" value="Unassembled WGS sequence"/>
</dbReference>
<dbReference type="PROSITE" id="PS51257">
    <property type="entry name" value="PROKAR_LIPOPROTEIN"/>
    <property type="match status" value="1"/>
</dbReference>
<feature type="non-terminal residue" evidence="2">
    <location>
        <position position="230"/>
    </location>
</feature>
<evidence type="ECO:0000313" key="2">
    <source>
        <dbReference type="EMBL" id="CAF0947105.1"/>
    </source>
</evidence>
<dbReference type="SUPFAM" id="SSF56219">
    <property type="entry name" value="DNase I-like"/>
    <property type="match status" value="1"/>
</dbReference>
<dbReference type="GO" id="GO:0061343">
    <property type="term" value="P:cell adhesion involved in heart morphogenesis"/>
    <property type="evidence" value="ECO:0007669"/>
    <property type="project" value="TreeGrafter"/>
</dbReference>
<dbReference type="Pfam" id="PF14529">
    <property type="entry name" value="Exo_endo_phos_2"/>
    <property type="match status" value="1"/>
</dbReference>
<accession>A0A814D194</accession>
<keyword evidence="3" id="KW-1185">Reference proteome</keyword>
<dbReference type="GO" id="GO:0031012">
    <property type="term" value="C:extracellular matrix"/>
    <property type="evidence" value="ECO:0007669"/>
    <property type="project" value="TreeGrafter"/>
</dbReference>
<name>A0A814D194_9BILA</name>
<gene>
    <name evidence="2" type="ORF">OXX778_LOCUS13744</name>
</gene>
<dbReference type="InterPro" id="IPR036691">
    <property type="entry name" value="Endo/exonu/phosph_ase_sf"/>
</dbReference>
<comment type="caution">
    <text evidence="2">The sequence shown here is derived from an EMBL/GenBank/DDBJ whole genome shotgun (WGS) entry which is preliminary data.</text>
</comment>
<proteinExistence type="predicted"/>
<evidence type="ECO:0000259" key="1">
    <source>
        <dbReference type="Pfam" id="PF14529"/>
    </source>
</evidence>
<dbReference type="PANTHER" id="PTHR33395:SF22">
    <property type="entry name" value="REVERSE TRANSCRIPTASE DOMAIN-CONTAINING PROTEIN"/>
    <property type="match status" value="1"/>
</dbReference>
<organism evidence="2 3">
    <name type="scientific">Brachionus calyciflorus</name>
    <dbReference type="NCBI Taxonomy" id="104777"/>
    <lineage>
        <taxon>Eukaryota</taxon>
        <taxon>Metazoa</taxon>
        <taxon>Spiralia</taxon>
        <taxon>Gnathifera</taxon>
        <taxon>Rotifera</taxon>
        <taxon>Eurotatoria</taxon>
        <taxon>Monogononta</taxon>
        <taxon>Pseudotrocha</taxon>
        <taxon>Ploima</taxon>
        <taxon>Brachionidae</taxon>
        <taxon>Brachionus</taxon>
    </lineage>
</organism>
<evidence type="ECO:0000313" key="3">
    <source>
        <dbReference type="Proteomes" id="UP000663879"/>
    </source>
</evidence>